<reference evidence="1 2" key="1">
    <citation type="submission" date="2017-08" db="EMBL/GenBank/DDBJ databases">
        <title>Fine stratification of microbial communities through a metagenomic profile of the photic zone.</title>
        <authorList>
            <person name="Haro-Moreno J.M."/>
            <person name="Lopez-Perez M."/>
            <person name="De La Torre J."/>
            <person name="Picazo A."/>
            <person name="Camacho A."/>
            <person name="Rodriguez-Valera F."/>
        </authorList>
    </citation>
    <scope>NUCLEOTIDE SEQUENCE [LARGE SCALE GENOMIC DNA]</scope>
    <source>
        <strain evidence="1">MED-G24</strain>
    </source>
</reference>
<sequence>MAVVKPAYQLLLAFGVALIVLVTIVLPAEQGMDPLGTGQLLGIKGLASTQTPGAARMDSPYRRFDLTLELAPFESEEVKFLMSASAGLVYSWQASNEVVFDLHAEIDTASDVYTEETRSFDSGRAESRHGQHVAPFDGQHGWFFENRNAEPVTVTLTVAGFFIRARRYQGGYPDDIEVPHVFEMSNVLEIPHVFETIGQEGNKKGGAG</sequence>
<evidence type="ECO:0000313" key="2">
    <source>
        <dbReference type="Proteomes" id="UP000219327"/>
    </source>
</evidence>
<dbReference type="AlphaFoldDB" id="A0A2A5WQ35"/>
<gene>
    <name evidence="1" type="ORF">CNE99_07160</name>
</gene>
<comment type="caution">
    <text evidence="1">The sequence shown here is derived from an EMBL/GenBank/DDBJ whole genome shotgun (WGS) entry which is preliminary data.</text>
</comment>
<name>A0A2A5WQ35_9GAMM</name>
<organism evidence="1 2">
    <name type="scientific">OM182 bacterium MED-G24</name>
    <dbReference type="NCBI Taxonomy" id="1986255"/>
    <lineage>
        <taxon>Bacteria</taxon>
        <taxon>Pseudomonadati</taxon>
        <taxon>Pseudomonadota</taxon>
        <taxon>Gammaproteobacteria</taxon>
        <taxon>OMG group</taxon>
        <taxon>OM182 clade</taxon>
    </lineage>
</organism>
<evidence type="ECO:0000313" key="1">
    <source>
        <dbReference type="EMBL" id="PDH38256.1"/>
    </source>
</evidence>
<dbReference type="Proteomes" id="UP000219327">
    <property type="component" value="Unassembled WGS sequence"/>
</dbReference>
<dbReference type="EMBL" id="NTKD01000038">
    <property type="protein sequence ID" value="PDH38256.1"/>
    <property type="molecule type" value="Genomic_DNA"/>
</dbReference>
<protein>
    <submittedName>
        <fullName evidence="1">Uncharacterized protein</fullName>
    </submittedName>
</protein>
<accession>A0A2A5WQ35</accession>
<proteinExistence type="predicted"/>